<feature type="region of interest" description="Disordered" evidence="1">
    <location>
        <begin position="1"/>
        <end position="31"/>
    </location>
</feature>
<dbReference type="HOGENOM" id="CLU_3397877_0_0_10"/>
<evidence type="ECO:0000256" key="1">
    <source>
        <dbReference type="SAM" id="MobiDB-lite"/>
    </source>
</evidence>
<dbReference type="EMBL" id="AP009380">
    <property type="protein sequence ID" value="BAG33082.1"/>
    <property type="molecule type" value="Genomic_DNA"/>
</dbReference>
<organism evidence="2 3">
    <name type="scientific">Porphyromonas gingivalis (strain ATCC 33277 / DSM 20709 / CIP 103683 / JCM 12257 / NCTC 11834 / 2561)</name>
    <dbReference type="NCBI Taxonomy" id="431947"/>
    <lineage>
        <taxon>Bacteria</taxon>
        <taxon>Pseudomonadati</taxon>
        <taxon>Bacteroidota</taxon>
        <taxon>Bacteroidia</taxon>
        <taxon>Bacteroidales</taxon>
        <taxon>Porphyromonadaceae</taxon>
        <taxon>Porphyromonas</taxon>
    </lineage>
</organism>
<accession>B2RI87</accession>
<evidence type="ECO:0000313" key="3">
    <source>
        <dbReference type="Proteomes" id="UP000008842"/>
    </source>
</evidence>
<feature type="compositionally biased region" description="Basic and acidic residues" evidence="1">
    <location>
        <begin position="1"/>
        <end position="12"/>
    </location>
</feature>
<evidence type="ECO:0000313" key="2">
    <source>
        <dbReference type="EMBL" id="BAG33082.1"/>
    </source>
</evidence>
<protein>
    <submittedName>
        <fullName evidence="2">Uncharacterized protein</fullName>
    </submittedName>
</protein>
<feature type="compositionally biased region" description="Polar residues" evidence="1">
    <location>
        <begin position="13"/>
        <end position="31"/>
    </location>
</feature>
<dbReference type="Proteomes" id="UP000008842">
    <property type="component" value="Chromosome"/>
</dbReference>
<sequence length="31" mass="3357">MHFAPIHKEASAKNRSGVSAEASSFSLFIVH</sequence>
<dbReference type="KEGG" id="pgn:PGN_0563"/>
<dbReference type="AlphaFoldDB" id="B2RI87"/>
<reference evidence="2 3" key="1">
    <citation type="journal article" date="2008" name="DNA Res.">
        <title>Determination of the genome sequence of Porphyromonas gingivalis strain ATCC 33277 and genomic comparison with strain W83 revealed extensive genome rearrangements in P. gingivalis.</title>
        <authorList>
            <person name="Naito M."/>
            <person name="Hirakawa H."/>
            <person name="Yamashita A."/>
            <person name="Ohara N."/>
            <person name="Shoji M."/>
            <person name="Yukitake H."/>
            <person name="Nakayama K."/>
            <person name="Toh H."/>
            <person name="Yoshimura F."/>
            <person name="Kuhara S."/>
            <person name="Hattori M."/>
            <person name="Hayashi T."/>
            <person name="Nakayama K."/>
        </authorList>
    </citation>
    <scope>NUCLEOTIDE SEQUENCE [LARGE SCALE GENOMIC DNA]</scope>
    <source>
        <strain evidence="3">ATCC 33277 / DSM 20709 / CIP 103683 / JCM 12257 / NCTC 11834 / 2561</strain>
    </source>
</reference>
<gene>
    <name evidence="2" type="ordered locus">PGN_0563</name>
</gene>
<name>B2RI87_PORG3</name>
<proteinExistence type="predicted"/>